<feature type="domain" description="SH3" evidence="4">
    <location>
        <begin position="1488"/>
        <end position="1547"/>
    </location>
</feature>
<dbReference type="InterPro" id="IPR001452">
    <property type="entry name" value="SH3_domain"/>
</dbReference>
<feature type="region of interest" description="Disordered" evidence="3">
    <location>
        <begin position="737"/>
        <end position="845"/>
    </location>
</feature>
<feature type="domain" description="SH3" evidence="4">
    <location>
        <begin position="1250"/>
        <end position="1309"/>
    </location>
</feature>
<feature type="compositionally biased region" description="Low complexity" evidence="3">
    <location>
        <begin position="781"/>
        <end position="798"/>
    </location>
</feature>
<gene>
    <name evidence="5" type="ORF">M513_11006</name>
</gene>
<dbReference type="PROSITE" id="PS50002">
    <property type="entry name" value="SH3"/>
    <property type="match status" value="3"/>
</dbReference>
<feature type="region of interest" description="Disordered" evidence="3">
    <location>
        <begin position="1460"/>
        <end position="1479"/>
    </location>
</feature>
<dbReference type="Gene3D" id="2.30.30.40">
    <property type="entry name" value="SH3 Domains"/>
    <property type="match status" value="3"/>
</dbReference>
<feature type="compositionally biased region" description="Polar residues" evidence="3">
    <location>
        <begin position="1467"/>
        <end position="1479"/>
    </location>
</feature>
<evidence type="ECO:0000313" key="6">
    <source>
        <dbReference type="Proteomes" id="UP000030764"/>
    </source>
</evidence>
<evidence type="ECO:0000313" key="5">
    <source>
        <dbReference type="EMBL" id="KFD48125.1"/>
    </source>
</evidence>
<keyword evidence="6" id="KW-1185">Reference proteome</keyword>
<accession>A0A085LT29</accession>
<dbReference type="Pfam" id="PF14604">
    <property type="entry name" value="SH3_9"/>
    <property type="match status" value="2"/>
</dbReference>
<evidence type="ECO:0000256" key="3">
    <source>
        <dbReference type="SAM" id="MobiDB-lite"/>
    </source>
</evidence>
<keyword evidence="1 2" id="KW-0728">SH3 domain</keyword>
<name>A0A085LT29_9BILA</name>
<dbReference type="InterPro" id="IPR050384">
    <property type="entry name" value="Endophilin_SH3RF"/>
</dbReference>
<feature type="domain" description="SH3" evidence="4">
    <location>
        <begin position="1323"/>
        <end position="1383"/>
    </location>
</feature>
<feature type="compositionally biased region" description="Pro residues" evidence="3">
    <location>
        <begin position="602"/>
        <end position="611"/>
    </location>
</feature>
<feature type="compositionally biased region" description="Polar residues" evidence="3">
    <location>
        <begin position="571"/>
        <end position="600"/>
    </location>
</feature>
<feature type="compositionally biased region" description="Polar residues" evidence="3">
    <location>
        <begin position="271"/>
        <end position="306"/>
    </location>
</feature>
<dbReference type="PRINTS" id="PR00452">
    <property type="entry name" value="SH3DOMAIN"/>
</dbReference>
<evidence type="ECO:0000259" key="4">
    <source>
        <dbReference type="PROSITE" id="PS50002"/>
    </source>
</evidence>
<feature type="region of interest" description="Disordered" evidence="3">
    <location>
        <begin position="508"/>
        <end position="528"/>
    </location>
</feature>
<evidence type="ECO:0000256" key="1">
    <source>
        <dbReference type="ARBA" id="ARBA00022443"/>
    </source>
</evidence>
<feature type="compositionally biased region" description="Basic and acidic residues" evidence="3">
    <location>
        <begin position="234"/>
        <end position="245"/>
    </location>
</feature>
<feature type="compositionally biased region" description="Basic and acidic residues" evidence="3">
    <location>
        <begin position="737"/>
        <end position="746"/>
    </location>
</feature>
<evidence type="ECO:0000256" key="2">
    <source>
        <dbReference type="PROSITE-ProRule" id="PRU00192"/>
    </source>
</evidence>
<dbReference type="PANTHER" id="PTHR14167:SF116">
    <property type="entry name" value="CAP, ISOFORM AC"/>
    <property type="match status" value="1"/>
</dbReference>
<dbReference type="Proteomes" id="UP000030764">
    <property type="component" value="Unassembled WGS sequence"/>
</dbReference>
<dbReference type="SUPFAM" id="SSF50044">
    <property type="entry name" value="SH3-domain"/>
    <property type="match status" value="3"/>
</dbReference>
<dbReference type="Pfam" id="PF00018">
    <property type="entry name" value="SH3_1"/>
    <property type="match status" value="1"/>
</dbReference>
<dbReference type="PANTHER" id="PTHR14167">
    <property type="entry name" value="SH3 DOMAIN-CONTAINING"/>
    <property type="match status" value="1"/>
</dbReference>
<protein>
    <recommendedName>
        <fullName evidence="4">SH3 domain-containing protein</fullName>
    </recommendedName>
</protein>
<feature type="region of interest" description="Disordered" evidence="3">
    <location>
        <begin position="419"/>
        <end position="457"/>
    </location>
</feature>
<proteinExistence type="predicted"/>
<sequence length="1547" mass="170813">MGQRRSDNVFAIDVDSDGRVAALMHVLCVLGDISDCSLVNLGQRVCALINDSRSNEKTAEMPSLGWRGSRRGRSAKALPKASGMVRGLATVNGDTLSELSRQPLNRVPTVWGSSRSLAAPRRWTPVHFSPLSPGVGWSTYSNFETVQSLPSTPVPPSSPTFSEPTLPVFALNANAYEYPRRVTTFEENSNGIACNSRPFRLRPITHGSIDNTDPTVNAQTANALGRNKWSLPVEPKEGTSHHVEPVKATTLTREAASAKIARKNEDVDLHSASSPDSQRLRSWSNPGANPYQKSSGDIQPSANLNAQKPFSCSTNDMANDYYGAPSTTVNHDFFSSYLRGPTFKATARAGQPAVWSPKTRAPPGGNELSGGRTLAYGKPFAPLAQAECDINLTQPTGVSTSDPFASKLERAISRPSPWELSNEASAEKGGVTCPVLEGAPPPPPPLPASQKSTAATGSGDAFKRAALPNQFNVEGRSTVVIPETESVASLRSKIQSQLTMARPKQGFPQAQVEMRDEQSKPAPTAQPVGSIKDRAKELEMMRSTTLGRPKEEEMPVHLHTEERLFDKLRSPTPQTLSHEAISLTSNESPSRRTPTLSELKSPSPPTIPPTPVELLSPTSRSDFSSGYGNYAGISRFPSDNWASRTLNRAPARPTFQTNTIQRSTLKQERRPSKDYQHQWYKMMFKKLHQIDKNEDDAYVSDSDGSQLTADVLSTLGRLVHQIKDNAVMHYRVRDHLGEKAVRDRSPAQKSQQSYSTERSRQFLSPEPVPPDTTVTYRYNRSKSVGRSSSPTSSAAVFSLPTDEKHASHAAVGFRHQPRRIEDYTPGHSSITEGATTAKEVSGSTAAKQSSIQAMLDNSQGLIQRILGDLSREVEQHKANLENYSDIDFWLADIKPPGKTYNKVDAATQSLHPSESKSSRFNRVSALATPPRIRSTPQRGRIYSWSHPVRYRDPGSKLYALERSKTMSFHLPPFRLQRESDTRDRRLLQCVTEAWEKQATGMTRVAECSDKAVQSDISTSVLRRSRNRTVEKEAAYDKLFEELAKAVEDIERMSVAEISSATAKSVDHPRRRSRSLEDTNVSEGRSCWSLQAGSATKPARHSISSCAVPFCPICSGRDGRPESSCTSFGSDSFYFGTNVDSASDVSCSVDTNTECITYRPTLSVCDTGSSTMQRQKHQVPRCKSALDHPRSFNVSTSETYVTEPVKVFRPSNVYNGSLVVQARKSEQPGITDFDRRLDMGQRKMDSVSTYGRPVLARVLYSFVAQNPRELDLYPDDTVTIRRQIDANWCEGEVGGRVGIFPTNYVEPFTEKSISGVRDTASARRGRSMAKVLYDFVARRPRELTIKQGEFVHLIREVDRNWSLGCNEHGQEGMFPSHYVKPCEGVPDRRPTESLTLRKGYQSHSGPSRFASAFDGHSTFSSRPTDRVSKLMIDGVSYDGGVKADSLDAILNEMKLYSSSLLDSKSSKHQPTQPPSTTGITANHSAMYASKIDTYEAVYDYMPENPDELELKRGDIVYVVESYDDGWFIGTSLRTGRFGTFPGNYVKRL</sequence>
<feature type="region of interest" description="Disordered" evidence="3">
    <location>
        <begin position="224"/>
        <end position="306"/>
    </location>
</feature>
<dbReference type="InterPro" id="IPR036028">
    <property type="entry name" value="SH3-like_dom_sf"/>
</dbReference>
<feature type="compositionally biased region" description="Polar residues" evidence="3">
    <location>
        <begin position="747"/>
        <end position="756"/>
    </location>
</feature>
<reference evidence="5 6" key="1">
    <citation type="journal article" date="2014" name="Nat. Genet.">
        <title>Genome and transcriptome of the porcine whipworm Trichuris suis.</title>
        <authorList>
            <person name="Jex A.R."/>
            <person name="Nejsum P."/>
            <person name="Schwarz E.M."/>
            <person name="Hu L."/>
            <person name="Young N.D."/>
            <person name="Hall R.S."/>
            <person name="Korhonen P.K."/>
            <person name="Liao S."/>
            <person name="Thamsborg S."/>
            <person name="Xia J."/>
            <person name="Xu P."/>
            <person name="Wang S."/>
            <person name="Scheerlinck J.P."/>
            <person name="Hofmann A."/>
            <person name="Sternberg P.W."/>
            <person name="Wang J."/>
            <person name="Gasser R.B."/>
        </authorList>
    </citation>
    <scope>NUCLEOTIDE SEQUENCE [LARGE SCALE GENOMIC DNA]</scope>
    <source>
        <strain evidence="5">DCEP-RM93M</strain>
    </source>
</reference>
<dbReference type="EMBL" id="KL363303">
    <property type="protein sequence ID" value="KFD48125.1"/>
    <property type="molecule type" value="Genomic_DNA"/>
</dbReference>
<dbReference type="SMART" id="SM00326">
    <property type="entry name" value="SH3"/>
    <property type="match status" value="3"/>
</dbReference>
<feature type="region of interest" description="Disordered" evidence="3">
    <location>
        <begin position="569"/>
        <end position="614"/>
    </location>
</feature>
<feature type="region of interest" description="Disordered" evidence="3">
    <location>
        <begin position="57"/>
        <end position="79"/>
    </location>
</feature>
<organism evidence="5 6">
    <name type="scientific">Trichuris suis</name>
    <name type="common">pig whipworm</name>
    <dbReference type="NCBI Taxonomy" id="68888"/>
    <lineage>
        <taxon>Eukaryota</taxon>
        <taxon>Metazoa</taxon>
        <taxon>Ecdysozoa</taxon>
        <taxon>Nematoda</taxon>
        <taxon>Enoplea</taxon>
        <taxon>Dorylaimia</taxon>
        <taxon>Trichinellida</taxon>
        <taxon>Trichuridae</taxon>
        <taxon>Trichuris</taxon>
    </lineage>
</organism>